<keyword evidence="2" id="KW-0488">Methylation</keyword>
<protein>
    <submittedName>
        <fullName evidence="5">Prepilin-type N-terminal cleavage/methylation domain-containing protein</fullName>
    </submittedName>
</protein>
<evidence type="ECO:0000256" key="1">
    <source>
        <dbReference type="ARBA" id="ARBA00004241"/>
    </source>
</evidence>
<dbReference type="InterPro" id="IPR000983">
    <property type="entry name" value="Bac_GSPG_pilin"/>
</dbReference>
<reference evidence="5 6" key="1">
    <citation type="submission" date="2022-07" db="EMBL/GenBank/DDBJ databases">
        <title>Genomic and pangenome structural analysis of the polyextremophile Exiguobacterium.</title>
        <authorList>
            <person name="Shen L."/>
        </authorList>
    </citation>
    <scope>NUCLEOTIDE SEQUENCE [LARGE SCALE GENOMIC DNA]</scope>
    <source>
        <strain evidence="5 6">12_1</strain>
    </source>
</reference>
<dbReference type="Proteomes" id="UP001206821">
    <property type="component" value="Unassembled WGS sequence"/>
</dbReference>
<organism evidence="5 6">
    <name type="scientific">Exiguobacterium alkaliphilum</name>
    <dbReference type="NCBI Taxonomy" id="1428684"/>
    <lineage>
        <taxon>Bacteria</taxon>
        <taxon>Bacillati</taxon>
        <taxon>Bacillota</taxon>
        <taxon>Bacilli</taxon>
        <taxon>Bacillales</taxon>
        <taxon>Bacillales Family XII. Incertae Sedis</taxon>
        <taxon>Exiguobacterium</taxon>
    </lineage>
</organism>
<keyword evidence="4" id="KW-0812">Transmembrane</keyword>
<evidence type="ECO:0000313" key="5">
    <source>
        <dbReference type="EMBL" id="MCT4795734.1"/>
    </source>
</evidence>
<dbReference type="PROSITE" id="PS00409">
    <property type="entry name" value="PROKAR_NTER_METHYL"/>
    <property type="match status" value="1"/>
</dbReference>
<dbReference type="Pfam" id="PF07963">
    <property type="entry name" value="N_methyl"/>
    <property type="match status" value="1"/>
</dbReference>
<keyword evidence="6" id="KW-1185">Reference proteome</keyword>
<sequence>MLEKMKMIWQDAKQLKDERGLTLVELLVVVVILGIIAAIAVVAIGGIIENSRKDAMVADAKQMVSSAKLYTASNPVKKDAPVELVFVGNASNNATKADGSQYISQLQDPFGTDYTTALVKITEDGGKYIYSTTLVGSKFKFENKAENALNKDGANLATVTPPTTQ</sequence>
<keyword evidence="4" id="KW-0472">Membrane</keyword>
<comment type="caution">
    <text evidence="5">The sequence shown here is derived from an EMBL/GenBank/DDBJ whole genome shotgun (WGS) entry which is preliminary data.</text>
</comment>
<evidence type="ECO:0000313" key="6">
    <source>
        <dbReference type="Proteomes" id="UP001206821"/>
    </source>
</evidence>
<evidence type="ECO:0000256" key="4">
    <source>
        <dbReference type="SAM" id="Phobius"/>
    </source>
</evidence>
<name>A0ABT2KZ63_9BACL</name>
<comment type="subcellular location">
    <subcellularLocation>
        <location evidence="1">Cell surface</location>
    </subcellularLocation>
</comment>
<accession>A0ABT2KZ63</accession>
<evidence type="ECO:0000256" key="2">
    <source>
        <dbReference type="ARBA" id="ARBA00022481"/>
    </source>
</evidence>
<dbReference type="EMBL" id="JANIEK010000034">
    <property type="protein sequence ID" value="MCT4795734.1"/>
    <property type="molecule type" value="Genomic_DNA"/>
</dbReference>
<keyword evidence="4" id="KW-1133">Transmembrane helix</keyword>
<keyword evidence="3" id="KW-0178">Competence</keyword>
<dbReference type="PRINTS" id="PR00813">
    <property type="entry name" value="BCTERIALGSPG"/>
</dbReference>
<evidence type="ECO:0000256" key="3">
    <source>
        <dbReference type="ARBA" id="ARBA00023287"/>
    </source>
</evidence>
<dbReference type="RefSeq" id="WP_051690375.1">
    <property type="nucleotide sequence ID" value="NZ_JANIEK010000034.1"/>
</dbReference>
<proteinExistence type="predicted"/>
<dbReference type="SUPFAM" id="SSF54523">
    <property type="entry name" value="Pili subunits"/>
    <property type="match status" value="1"/>
</dbReference>
<feature type="transmembrane region" description="Helical" evidence="4">
    <location>
        <begin position="21"/>
        <end position="48"/>
    </location>
</feature>
<dbReference type="Gene3D" id="3.30.700.10">
    <property type="entry name" value="Glycoprotein, Type 4 Pilin"/>
    <property type="match status" value="1"/>
</dbReference>
<gene>
    <name evidence="5" type="ORF">NQG31_09260</name>
</gene>
<dbReference type="InterPro" id="IPR045584">
    <property type="entry name" value="Pilin-like"/>
</dbReference>
<dbReference type="InterPro" id="IPR012902">
    <property type="entry name" value="N_methyl_site"/>
</dbReference>
<dbReference type="NCBIfam" id="TIGR02532">
    <property type="entry name" value="IV_pilin_GFxxxE"/>
    <property type="match status" value="1"/>
</dbReference>